<dbReference type="InterPro" id="IPR005269">
    <property type="entry name" value="LOG"/>
</dbReference>
<dbReference type="GO" id="GO:0009691">
    <property type="term" value="P:cytokinin biosynthetic process"/>
    <property type="evidence" value="ECO:0007669"/>
    <property type="project" value="UniProtKB-UniRule"/>
</dbReference>
<dbReference type="AlphaFoldDB" id="A0A3R8LSQ4"/>
<dbReference type="Proteomes" id="UP000270261">
    <property type="component" value="Unassembled WGS sequence"/>
</dbReference>
<dbReference type="InterPro" id="IPR031100">
    <property type="entry name" value="LOG_fam"/>
</dbReference>
<keyword evidence="5" id="KW-1185">Reference proteome</keyword>
<evidence type="ECO:0000256" key="2">
    <source>
        <dbReference type="ARBA" id="ARBA00006763"/>
    </source>
</evidence>
<comment type="similarity">
    <text evidence="2 3">Belongs to the LOG family.</text>
</comment>
<keyword evidence="3" id="KW-0378">Hydrolase</keyword>
<gene>
    <name evidence="4" type="ORF">EHV23_06820</name>
</gene>
<dbReference type="RefSeq" id="WP_125095266.1">
    <property type="nucleotide sequence ID" value="NZ_RRUE01000001.1"/>
</dbReference>
<dbReference type="PANTHER" id="PTHR31223">
    <property type="entry name" value="LOG FAMILY PROTEIN YJL055W"/>
    <property type="match status" value="1"/>
</dbReference>
<evidence type="ECO:0000313" key="5">
    <source>
        <dbReference type="Proteomes" id="UP000270261"/>
    </source>
</evidence>
<name>A0A3R8LSQ4_9BURK</name>
<dbReference type="SUPFAM" id="SSF102405">
    <property type="entry name" value="MCP/YpsA-like"/>
    <property type="match status" value="1"/>
</dbReference>
<proteinExistence type="inferred from homology"/>
<keyword evidence="3" id="KW-0203">Cytokinin biosynthesis</keyword>
<comment type="caution">
    <text evidence="4">The sequence shown here is derived from an EMBL/GenBank/DDBJ whole genome shotgun (WGS) entry which is preliminary data.</text>
</comment>
<accession>A0A3R8LSQ4</accession>
<dbReference type="OrthoDB" id="9801098at2"/>
<organism evidence="4 5">
    <name type="scientific">Lautropia dentalis</name>
    <dbReference type="NCBI Taxonomy" id="2490857"/>
    <lineage>
        <taxon>Bacteria</taxon>
        <taxon>Pseudomonadati</taxon>
        <taxon>Pseudomonadota</taxon>
        <taxon>Betaproteobacteria</taxon>
        <taxon>Burkholderiales</taxon>
        <taxon>Burkholderiaceae</taxon>
        <taxon>Lautropia</taxon>
    </lineage>
</organism>
<evidence type="ECO:0000256" key="3">
    <source>
        <dbReference type="RuleBase" id="RU363015"/>
    </source>
</evidence>
<sequence length="192" mass="20808">MRICVFCGASAGNHPDYLQAATQLGHALAEAGIGLVYGGASVGLMGRVADAVLERGGEVTGVLPQFLADRELAHHGLTTLHTVASMHERKAMMADLANGFIALPGGIGTLEELFEIWTWAMLGQHRKPVALLNARDYYGQLLAFMNHVTTEGFLQQANRDMLLVDDDPAQLLDAMRHYQPPATGRWMPKEGT</sequence>
<protein>
    <recommendedName>
        <fullName evidence="3">Cytokinin riboside 5'-monophosphate phosphoribohydrolase</fullName>
        <ecNumber evidence="3">3.2.2.n1</ecNumber>
    </recommendedName>
</protein>
<dbReference type="EMBL" id="RRUE01000001">
    <property type="protein sequence ID" value="RRN45839.1"/>
    <property type="molecule type" value="Genomic_DNA"/>
</dbReference>
<comment type="catalytic activity">
    <reaction evidence="1">
        <text>AMP + H2O = D-ribose 5-phosphate + adenine</text>
        <dbReference type="Rhea" id="RHEA:20129"/>
        <dbReference type="ChEBI" id="CHEBI:15377"/>
        <dbReference type="ChEBI" id="CHEBI:16708"/>
        <dbReference type="ChEBI" id="CHEBI:78346"/>
        <dbReference type="ChEBI" id="CHEBI:456215"/>
        <dbReference type="EC" id="3.2.2.4"/>
    </reaction>
</comment>
<dbReference type="GO" id="GO:0005829">
    <property type="term" value="C:cytosol"/>
    <property type="evidence" value="ECO:0007669"/>
    <property type="project" value="TreeGrafter"/>
</dbReference>
<dbReference type="EC" id="3.2.2.n1" evidence="3"/>
<dbReference type="Pfam" id="PF03641">
    <property type="entry name" value="Lysine_decarbox"/>
    <property type="match status" value="1"/>
</dbReference>
<reference evidence="4 5" key="1">
    <citation type="submission" date="2018-11" db="EMBL/GenBank/DDBJ databases">
        <title>Genome sequencing of Lautropia sp. KCOM 2505 (= ChDC F240).</title>
        <authorList>
            <person name="Kook J.-K."/>
            <person name="Park S.-N."/>
            <person name="Lim Y.K."/>
        </authorList>
    </citation>
    <scope>NUCLEOTIDE SEQUENCE [LARGE SCALE GENOMIC DNA]</scope>
    <source>
        <strain evidence="4 5">KCOM 2505</strain>
    </source>
</reference>
<dbReference type="PANTHER" id="PTHR31223:SF70">
    <property type="entry name" value="LOG FAMILY PROTEIN YJL055W"/>
    <property type="match status" value="1"/>
</dbReference>
<evidence type="ECO:0000313" key="4">
    <source>
        <dbReference type="EMBL" id="RRN45839.1"/>
    </source>
</evidence>
<evidence type="ECO:0000256" key="1">
    <source>
        <dbReference type="ARBA" id="ARBA00000274"/>
    </source>
</evidence>
<dbReference type="GO" id="GO:0008714">
    <property type="term" value="F:AMP nucleosidase activity"/>
    <property type="evidence" value="ECO:0007669"/>
    <property type="project" value="UniProtKB-EC"/>
</dbReference>
<dbReference type="NCBIfam" id="TIGR00730">
    <property type="entry name" value="Rossman fold protein, TIGR00730 family"/>
    <property type="match status" value="1"/>
</dbReference>
<dbReference type="Gene3D" id="3.40.50.450">
    <property type="match status" value="1"/>
</dbReference>